<dbReference type="EMBL" id="HG970333">
    <property type="protein sequence ID" value="SCB65832.1"/>
    <property type="molecule type" value="Genomic_DNA"/>
</dbReference>
<dbReference type="PANTHER" id="PTHR23020">
    <property type="entry name" value="UNCHARACTERIZED NUCLEAR HORMONE RECEPTOR-RELATED"/>
    <property type="match status" value="1"/>
</dbReference>
<reference evidence="3" key="2">
    <citation type="journal article" date="2010" name="Nature">
        <title>Comparative genomics reveals mobile pathogenicity chromosomes in Fusarium.</title>
        <authorList>
            <person name="Ma L.J."/>
            <person name="van der Does H.C."/>
            <person name="Borkovich K.A."/>
            <person name="Coleman J.J."/>
            <person name="Daboussi M.J."/>
            <person name="Di Pietro A."/>
            <person name="Dufresne M."/>
            <person name="Freitag M."/>
            <person name="Grabherr M."/>
            <person name="Henrissat B."/>
            <person name="Houterman P.M."/>
            <person name="Kang S."/>
            <person name="Shim W.B."/>
            <person name="Woloshuk C."/>
            <person name="Xie X."/>
            <person name="Xu J.R."/>
            <person name="Antoniw J."/>
            <person name="Baker S.E."/>
            <person name="Bluhm B.H."/>
            <person name="Breakspear A."/>
            <person name="Brown D.W."/>
            <person name="Butchko R.A."/>
            <person name="Chapman S."/>
            <person name="Coulson R."/>
            <person name="Coutinho P.M."/>
            <person name="Danchin E.G."/>
            <person name="Diener A."/>
            <person name="Gale L.R."/>
            <person name="Gardiner D.M."/>
            <person name="Goff S."/>
            <person name="Hammond-Kosack K.E."/>
            <person name="Hilburn K."/>
            <person name="Hua-Van A."/>
            <person name="Jonkers W."/>
            <person name="Kazan K."/>
            <person name="Kodira C.D."/>
            <person name="Koehrsen M."/>
            <person name="Kumar L."/>
            <person name="Lee Y.H."/>
            <person name="Li L."/>
            <person name="Manners J.M."/>
            <person name="Miranda-Saavedra D."/>
            <person name="Mukherjee M."/>
            <person name="Park G."/>
            <person name="Park J."/>
            <person name="Park S.Y."/>
            <person name="Proctor R.H."/>
            <person name="Regev A."/>
            <person name="Ruiz-Roldan M.C."/>
            <person name="Sain D."/>
            <person name="Sakthikumar S."/>
            <person name="Sykes S."/>
            <person name="Schwartz D.C."/>
            <person name="Turgeon B.G."/>
            <person name="Wapinski I."/>
            <person name="Yoder O."/>
            <person name="Young S."/>
            <person name="Zeng Q."/>
            <person name="Zhou S."/>
            <person name="Galagan J."/>
            <person name="Cuomo C.A."/>
            <person name="Kistler H.C."/>
            <person name="Rep M."/>
        </authorList>
    </citation>
    <scope>GENOME REANNOTATION</scope>
    <source>
        <strain evidence="3">ATCC MYA-4620 / CBS 123657 / FGSC 9075 / NRRL 31084 / PH-1</strain>
    </source>
</reference>
<keyword evidence="3" id="KW-1185">Reference proteome</keyword>
<proteinExistence type="predicted"/>
<organism evidence="2 3">
    <name type="scientific">Gibberella zeae (strain ATCC MYA-4620 / CBS 123657 / FGSC 9075 / NRRL 31084 / PH-1)</name>
    <name type="common">Wheat head blight fungus</name>
    <name type="synonym">Fusarium graminearum</name>
    <dbReference type="NCBI Taxonomy" id="229533"/>
    <lineage>
        <taxon>Eukaryota</taxon>
        <taxon>Fungi</taxon>
        <taxon>Dikarya</taxon>
        <taxon>Ascomycota</taxon>
        <taxon>Pezizomycotina</taxon>
        <taxon>Sordariomycetes</taxon>
        <taxon>Hypocreomycetidae</taxon>
        <taxon>Hypocreales</taxon>
        <taxon>Nectriaceae</taxon>
        <taxon>Fusarium</taxon>
    </lineage>
</organism>
<dbReference type="InterPro" id="IPR052961">
    <property type="entry name" value="Oxido-Kinase-like_Enzymes"/>
</dbReference>
<dbReference type="Gene3D" id="3.90.1200.10">
    <property type="match status" value="1"/>
</dbReference>
<gene>
    <name evidence="2" type="ORF">FGRAMPH1_01T13363</name>
</gene>
<dbReference type="Proteomes" id="UP000070720">
    <property type="component" value="Chromosome 2"/>
</dbReference>
<dbReference type="PANTHER" id="PTHR23020:SF41">
    <property type="entry name" value="AMINOGLYCOSIDE PHOSPHOTRANSFERASE DOMAIN-CONTAINING PROTEIN"/>
    <property type="match status" value="1"/>
</dbReference>
<dbReference type="InterPro" id="IPR015897">
    <property type="entry name" value="CHK_kinase-like"/>
</dbReference>
<dbReference type="AlphaFoldDB" id="A0A1C3YMV5"/>
<dbReference type="SMART" id="SM00587">
    <property type="entry name" value="CHK"/>
    <property type="match status" value="1"/>
</dbReference>
<name>A0A1C3YMV5_GIBZE</name>
<accession>A0A1C3YMV5</accession>
<sequence length="372" mass="42413">MFSHGEGHSSISQLLAMADTKSDNLPALPADLTPEWFSAKLGHKVKSAENTRNIWGTASKLFYTITYEDESSEARPTNICVKGVFDPNMIEAQPWTVSLAQREAEFFSKVAPSINNMIFPKGWWSGASEKQGIAIMNDLVSEGCTFPAEVATYSVEKVKNGVEQLAGLHAQYWGQSQENHPWIWNNYDPAMTFMCRSWDEVVRRPGRPELPEYLMDGTRCNEALDRYYAERNPRFRTLLHGDTHIGNIYFTADDSIGFLDWSAFHFGSCFHDVVYHMTAMLSVEDRRAHEMDILDHYLETLHRLGGPKFDRHNDPEVMTEYRRSFMTNVIWLICPDGLQSKERVAALCERTVATYDDHKVIDVILNAPKPSS</sequence>
<dbReference type="InterPro" id="IPR011009">
    <property type="entry name" value="Kinase-like_dom_sf"/>
</dbReference>
<dbReference type="eggNOG" id="ENOG502S3P0">
    <property type="taxonomic scope" value="Eukaryota"/>
</dbReference>
<evidence type="ECO:0000259" key="1">
    <source>
        <dbReference type="SMART" id="SM00587"/>
    </source>
</evidence>
<dbReference type="VEuPathDB" id="FungiDB:FGRAMPH1_01G13363"/>
<evidence type="ECO:0000313" key="3">
    <source>
        <dbReference type="Proteomes" id="UP000070720"/>
    </source>
</evidence>
<evidence type="ECO:0000313" key="2">
    <source>
        <dbReference type="EMBL" id="SCB65832.1"/>
    </source>
</evidence>
<dbReference type="InterPro" id="IPR004119">
    <property type="entry name" value="EcKL"/>
</dbReference>
<dbReference type="Pfam" id="PF02958">
    <property type="entry name" value="EcKL"/>
    <property type="match status" value="1"/>
</dbReference>
<dbReference type="SUPFAM" id="SSF56112">
    <property type="entry name" value="Protein kinase-like (PK-like)"/>
    <property type="match status" value="1"/>
</dbReference>
<protein>
    <submittedName>
        <fullName evidence="2">Chromosome 2, complete genome</fullName>
    </submittedName>
</protein>
<reference evidence="2 3" key="3">
    <citation type="journal article" date="2015" name="BMC Genomics">
        <title>The completed genome sequence of the pathogenic ascomycete fungus Fusarium graminearum.</title>
        <authorList>
            <person name="King R."/>
            <person name="Urban M."/>
            <person name="Hammond-Kosack M.C."/>
            <person name="Hassani-Pak K."/>
            <person name="Hammond-Kosack K.E."/>
        </authorList>
    </citation>
    <scope>NUCLEOTIDE SEQUENCE [LARGE SCALE GENOMIC DNA]</scope>
    <source>
        <strain evidence="3">ATCC MYA-4620 / CBS 123657 / FGSC 9075 / NRRL 31084 / PH-1</strain>
    </source>
</reference>
<feature type="domain" description="CHK kinase-like" evidence="1">
    <location>
        <begin position="134"/>
        <end position="307"/>
    </location>
</feature>
<dbReference type="InParanoid" id="A0A1C3YMV5"/>
<reference evidence="3" key="1">
    <citation type="journal article" date="2007" name="Science">
        <title>The Fusarium graminearum genome reveals a link between localized polymorphism and pathogen specialization.</title>
        <authorList>
            <person name="Cuomo C.A."/>
            <person name="Gueldener U."/>
            <person name="Xu J.-R."/>
            <person name="Trail F."/>
            <person name="Turgeon B.G."/>
            <person name="Di Pietro A."/>
            <person name="Walton J.D."/>
            <person name="Ma L.-J."/>
            <person name="Baker S.E."/>
            <person name="Rep M."/>
            <person name="Adam G."/>
            <person name="Antoniw J."/>
            <person name="Baldwin T."/>
            <person name="Calvo S.E."/>
            <person name="Chang Y.-L."/>
            <person name="DeCaprio D."/>
            <person name="Gale L.R."/>
            <person name="Gnerre S."/>
            <person name="Goswami R.S."/>
            <person name="Hammond-Kosack K."/>
            <person name="Harris L.J."/>
            <person name="Hilburn K."/>
            <person name="Kennell J.C."/>
            <person name="Kroken S."/>
            <person name="Magnuson J.K."/>
            <person name="Mannhaupt G."/>
            <person name="Mauceli E.W."/>
            <person name="Mewes H.-W."/>
            <person name="Mitterbauer R."/>
            <person name="Muehlbauer G."/>
            <person name="Muensterkoetter M."/>
            <person name="Nelson D."/>
            <person name="O'Donnell K."/>
            <person name="Ouellet T."/>
            <person name="Qi W."/>
            <person name="Quesneville H."/>
            <person name="Roncero M.I.G."/>
            <person name="Seong K.-Y."/>
            <person name="Tetko I.V."/>
            <person name="Urban M."/>
            <person name="Waalwijk C."/>
            <person name="Ward T.J."/>
            <person name="Yao J."/>
            <person name="Birren B.W."/>
            <person name="Kistler H.C."/>
        </authorList>
    </citation>
    <scope>NUCLEOTIDE SEQUENCE [LARGE SCALE GENOMIC DNA]</scope>
    <source>
        <strain evidence="3">ATCC MYA-4620 / CBS 123657 / FGSC 9075 / NRRL 31084 / PH-1</strain>
    </source>
</reference>